<evidence type="ECO:0008006" key="4">
    <source>
        <dbReference type="Google" id="ProtNLM"/>
    </source>
</evidence>
<feature type="chain" id="PRO_5046928498" description="Carbonic anhydrase" evidence="1">
    <location>
        <begin position="20"/>
        <end position="314"/>
    </location>
</feature>
<keyword evidence="1" id="KW-0732">Signal</keyword>
<protein>
    <recommendedName>
        <fullName evidence="4">Carbonic anhydrase</fullName>
    </recommendedName>
</protein>
<comment type="caution">
    <text evidence="2">The sequence shown here is derived from an EMBL/GenBank/DDBJ whole genome shotgun (WGS) entry which is preliminary data.</text>
</comment>
<gene>
    <name evidence="2" type="ORF">PCOR1329_LOCUS32896</name>
</gene>
<dbReference type="InterPro" id="IPR018883">
    <property type="entry name" value="Delta_CA"/>
</dbReference>
<name>A0ABN9SV69_9DINO</name>
<feature type="signal peptide" evidence="1">
    <location>
        <begin position="1"/>
        <end position="19"/>
    </location>
</feature>
<organism evidence="2 3">
    <name type="scientific">Prorocentrum cordatum</name>
    <dbReference type="NCBI Taxonomy" id="2364126"/>
    <lineage>
        <taxon>Eukaryota</taxon>
        <taxon>Sar</taxon>
        <taxon>Alveolata</taxon>
        <taxon>Dinophyceae</taxon>
        <taxon>Prorocentrales</taxon>
        <taxon>Prorocentraceae</taxon>
        <taxon>Prorocentrum</taxon>
    </lineage>
</organism>
<evidence type="ECO:0000313" key="2">
    <source>
        <dbReference type="EMBL" id="CAK0836409.1"/>
    </source>
</evidence>
<proteinExistence type="predicted"/>
<accession>A0ABN9SV69</accession>
<sequence>MALSRVAFALLAAAPRSAAVTCGTVKEWYRDNGCCGVPEKDVAAGPSGYRFTKPPCMFAEPQSPRDLTDGAQGEMRPKQVTLNAAQAEALPLVNVHFHLGAEHRAEAYQDQTDSDAYDSGRRSGSAVRPGYMCEAVSMASPVDYTFQHCQGEMEVGKTYEVHYVHSSAGYSAEDLAEADVDGIDDGLGGAANGRGILNPMIVVQGQVFQIVPAEDGGVNESDLLHSWTVTNHSSAVMYPGSTTGTSHNNEVCSPYHITWHVDKRCHKVTPESFDNLCRQMRDLYDMEYDLYPHGARVIVDGRFVVRSEYVLQYA</sequence>
<dbReference type="Pfam" id="PF10563">
    <property type="entry name" value="CA_like"/>
    <property type="match status" value="1"/>
</dbReference>
<keyword evidence="3" id="KW-1185">Reference proteome</keyword>
<evidence type="ECO:0000313" key="3">
    <source>
        <dbReference type="Proteomes" id="UP001189429"/>
    </source>
</evidence>
<dbReference type="EMBL" id="CAUYUJ010013558">
    <property type="protein sequence ID" value="CAK0836409.1"/>
    <property type="molecule type" value="Genomic_DNA"/>
</dbReference>
<evidence type="ECO:0000256" key="1">
    <source>
        <dbReference type="SAM" id="SignalP"/>
    </source>
</evidence>
<dbReference type="Proteomes" id="UP001189429">
    <property type="component" value="Unassembled WGS sequence"/>
</dbReference>
<reference evidence="2" key="1">
    <citation type="submission" date="2023-10" db="EMBL/GenBank/DDBJ databases">
        <authorList>
            <person name="Chen Y."/>
            <person name="Shah S."/>
            <person name="Dougan E. K."/>
            <person name="Thang M."/>
            <person name="Chan C."/>
        </authorList>
    </citation>
    <scope>NUCLEOTIDE SEQUENCE [LARGE SCALE GENOMIC DNA]</scope>
</reference>